<dbReference type="AlphaFoldDB" id="A0A3B0ZL02"/>
<evidence type="ECO:0000313" key="1">
    <source>
        <dbReference type="EMBL" id="VAW89800.1"/>
    </source>
</evidence>
<accession>A0A3B0ZL02</accession>
<organism evidence="1">
    <name type="scientific">hydrothermal vent metagenome</name>
    <dbReference type="NCBI Taxonomy" id="652676"/>
    <lineage>
        <taxon>unclassified sequences</taxon>
        <taxon>metagenomes</taxon>
        <taxon>ecological metagenomes</taxon>
    </lineage>
</organism>
<gene>
    <name evidence="1" type="ORF">MNBD_GAMMA18-2340</name>
</gene>
<reference evidence="1" key="1">
    <citation type="submission" date="2018-06" db="EMBL/GenBank/DDBJ databases">
        <authorList>
            <person name="Zhirakovskaya E."/>
        </authorList>
    </citation>
    <scope>NUCLEOTIDE SEQUENCE</scope>
</reference>
<name>A0A3B0ZL02_9ZZZZ</name>
<sequence>MNSRHQVATHTISDLKTRGHLPWLLQIIMVCGKYQLTRVSHQHV</sequence>
<protein>
    <submittedName>
        <fullName evidence="1">Uncharacterized protein</fullName>
    </submittedName>
</protein>
<dbReference type="EMBL" id="UOFP01000292">
    <property type="protein sequence ID" value="VAW89800.1"/>
    <property type="molecule type" value="Genomic_DNA"/>
</dbReference>
<proteinExistence type="predicted"/>